<keyword evidence="2" id="KW-0812">Transmembrane</keyword>
<evidence type="ECO:0000313" key="11">
    <source>
        <dbReference type="Proteomes" id="UP001197093"/>
    </source>
</evidence>
<dbReference type="AlphaFoldDB" id="A0AAD4ETV1"/>
<evidence type="ECO:0000256" key="7">
    <source>
        <dbReference type="SAM" id="MobiDB-lite"/>
    </source>
</evidence>
<dbReference type="InterPro" id="IPR002889">
    <property type="entry name" value="WSC_carb-bd"/>
</dbReference>
<evidence type="ECO:0000256" key="6">
    <source>
        <dbReference type="ARBA" id="ARBA00023180"/>
    </source>
</evidence>
<evidence type="ECO:0000256" key="1">
    <source>
        <dbReference type="ARBA" id="ARBA00004167"/>
    </source>
</evidence>
<protein>
    <recommendedName>
        <fullName evidence="9">WSC domain-containing protein</fullName>
    </recommendedName>
</protein>
<evidence type="ECO:0000256" key="3">
    <source>
        <dbReference type="ARBA" id="ARBA00022729"/>
    </source>
</evidence>
<evidence type="ECO:0000256" key="4">
    <source>
        <dbReference type="ARBA" id="ARBA00022989"/>
    </source>
</evidence>
<dbReference type="GO" id="GO:0005886">
    <property type="term" value="C:plasma membrane"/>
    <property type="evidence" value="ECO:0007669"/>
    <property type="project" value="TreeGrafter"/>
</dbReference>
<dbReference type="EMBL" id="JAHCVI010000003">
    <property type="protein sequence ID" value="KAG7287301.1"/>
    <property type="molecule type" value="Genomic_DNA"/>
</dbReference>
<dbReference type="PANTHER" id="PTHR24269:SF16">
    <property type="entry name" value="PROTEIN SLG1"/>
    <property type="match status" value="1"/>
</dbReference>
<comment type="caution">
    <text evidence="10">The sequence shown here is derived from an EMBL/GenBank/DDBJ whole genome shotgun (WGS) entry which is preliminary data.</text>
</comment>
<evidence type="ECO:0000256" key="2">
    <source>
        <dbReference type="ARBA" id="ARBA00022692"/>
    </source>
</evidence>
<dbReference type="PROSITE" id="PS51212">
    <property type="entry name" value="WSC"/>
    <property type="match status" value="1"/>
</dbReference>
<dbReference type="InterPro" id="IPR057231">
    <property type="entry name" value="DUF7909"/>
</dbReference>
<feature type="domain" description="WSC" evidence="9">
    <location>
        <begin position="251"/>
        <end position="353"/>
    </location>
</feature>
<keyword evidence="5" id="KW-0472">Membrane</keyword>
<keyword evidence="4" id="KW-1133">Transmembrane helix</keyword>
<feature type="signal peptide" evidence="8">
    <location>
        <begin position="1"/>
        <end position="19"/>
    </location>
</feature>
<comment type="subcellular location">
    <subcellularLocation>
        <location evidence="1">Membrane</location>
        <topology evidence="1">Single-pass membrane protein</topology>
    </subcellularLocation>
</comment>
<organism evidence="10 11">
    <name type="scientific">Staphylotrichum longicolle</name>
    <dbReference type="NCBI Taxonomy" id="669026"/>
    <lineage>
        <taxon>Eukaryota</taxon>
        <taxon>Fungi</taxon>
        <taxon>Dikarya</taxon>
        <taxon>Ascomycota</taxon>
        <taxon>Pezizomycotina</taxon>
        <taxon>Sordariomycetes</taxon>
        <taxon>Sordariomycetidae</taxon>
        <taxon>Sordariales</taxon>
        <taxon>Chaetomiaceae</taxon>
        <taxon>Staphylotrichum</taxon>
    </lineage>
</organism>
<feature type="chain" id="PRO_5042001448" description="WSC domain-containing protein" evidence="8">
    <location>
        <begin position="20"/>
        <end position="365"/>
    </location>
</feature>
<dbReference type="InterPro" id="IPR051836">
    <property type="entry name" value="Kremen_rcpt"/>
</dbReference>
<evidence type="ECO:0000256" key="5">
    <source>
        <dbReference type="ARBA" id="ARBA00023136"/>
    </source>
</evidence>
<name>A0AAD4ETV1_9PEZI</name>
<feature type="region of interest" description="Disordered" evidence="7">
    <location>
        <begin position="194"/>
        <end position="240"/>
    </location>
</feature>
<proteinExistence type="predicted"/>
<dbReference type="PROSITE" id="PS51257">
    <property type="entry name" value="PROKAR_LIPOPROTEIN"/>
    <property type="match status" value="1"/>
</dbReference>
<dbReference type="Pfam" id="PF25486">
    <property type="entry name" value="DUF7909"/>
    <property type="match status" value="1"/>
</dbReference>
<dbReference type="PANTHER" id="PTHR24269">
    <property type="entry name" value="KREMEN PROTEIN"/>
    <property type="match status" value="1"/>
</dbReference>
<dbReference type="Pfam" id="PF01822">
    <property type="entry name" value="WSC"/>
    <property type="match status" value="1"/>
</dbReference>
<reference evidence="10" key="1">
    <citation type="submission" date="2023-02" db="EMBL/GenBank/DDBJ databases">
        <authorList>
            <person name="Palmer J.M."/>
        </authorList>
    </citation>
    <scope>NUCLEOTIDE SEQUENCE</scope>
    <source>
        <strain evidence="10">FW57</strain>
    </source>
</reference>
<dbReference type="SMART" id="SM00321">
    <property type="entry name" value="WSC"/>
    <property type="match status" value="1"/>
</dbReference>
<dbReference type="Proteomes" id="UP001197093">
    <property type="component" value="Unassembled WGS sequence"/>
</dbReference>
<evidence type="ECO:0000313" key="10">
    <source>
        <dbReference type="EMBL" id="KAG7287301.1"/>
    </source>
</evidence>
<accession>A0AAD4ETV1</accession>
<evidence type="ECO:0000259" key="9">
    <source>
        <dbReference type="PROSITE" id="PS51212"/>
    </source>
</evidence>
<evidence type="ECO:0000256" key="8">
    <source>
        <dbReference type="SAM" id="SignalP"/>
    </source>
</evidence>
<keyword evidence="6" id="KW-0325">Glycoprotein</keyword>
<keyword evidence="3 8" id="KW-0732">Signal</keyword>
<sequence length="365" mass="38984">MLNQRTISALLAGVAVTSACTIPTDPLPNNIAYPFRAQVQNASRPEVHNKYMNLFEAGGGDRHLFIGPVGVPTYDLTLVDGVINHVPNGVRAVIGGEFSEIDHTTKMFMTGRGDPRALFQPTYACNPDTDALQIELRFVGWQNQPAGGWICVRSSFENSHEFRYYPPGNTLIDVNRECIKVTLVVIPTTGLPQTSTTLSTSTIPATSTTSTTVPPASTSTSTTSSAPASSTSTGTTPGGGVGLYTDLTASGYRFLGCAPEERWTTDGAFRTLSGALESSDAMTNERCVAFCTARGFKYAGSEWRRECWCGNSYAPTRQPATTVASLAKCDYKCTGNQAQNCGGDAWLSLYEKCAAGAPCVNVVFT</sequence>
<keyword evidence="11" id="KW-1185">Reference proteome</keyword>
<feature type="compositionally biased region" description="Low complexity" evidence="7">
    <location>
        <begin position="194"/>
        <end position="235"/>
    </location>
</feature>
<gene>
    <name evidence="10" type="ORF">NEMBOFW57_006810</name>
</gene>